<keyword evidence="2" id="KW-1185">Reference proteome</keyword>
<reference evidence="2" key="1">
    <citation type="submission" date="2022-10" db="EMBL/GenBank/DDBJ databases">
        <title>Genome assembly of Pristionchus species.</title>
        <authorList>
            <person name="Yoshida K."/>
            <person name="Sommer R.J."/>
        </authorList>
    </citation>
    <scope>NUCLEOTIDE SEQUENCE [LARGE SCALE GENOMIC DNA]</scope>
    <source>
        <strain evidence="2">RS5460</strain>
    </source>
</reference>
<accession>A0AAN5I7U3</accession>
<sequence length="106" mass="11559">QATTETEEMVETATTEDGARTAEMAEMKTMADGAPMAEMAETETTVDGALTEATVETTVDMVMDIITTTSRALAAASRASRDRTRIRSATTNSCFEWYFLNHICSF</sequence>
<gene>
    <name evidence="1" type="ORF">PMAYCL1PPCAC_26022</name>
</gene>
<name>A0AAN5I7U3_9BILA</name>
<evidence type="ECO:0000313" key="1">
    <source>
        <dbReference type="EMBL" id="GMR55827.1"/>
    </source>
</evidence>
<proteinExistence type="predicted"/>
<feature type="non-terminal residue" evidence="1">
    <location>
        <position position="1"/>
    </location>
</feature>
<dbReference type="EMBL" id="BTRK01000005">
    <property type="protein sequence ID" value="GMR55827.1"/>
    <property type="molecule type" value="Genomic_DNA"/>
</dbReference>
<protein>
    <submittedName>
        <fullName evidence="1">Uncharacterized protein</fullName>
    </submittedName>
</protein>
<dbReference type="Proteomes" id="UP001328107">
    <property type="component" value="Unassembled WGS sequence"/>
</dbReference>
<comment type="caution">
    <text evidence="1">The sequence shown here is derived from an EMBL/GenBank/DDBJ whole genome shotgun (WGS) entry which is preliminary data.</text>
</comment>
<evidence type="ECO:0000313" key="2">
    <source>
        <dbReference type="Proteomes" id="UP001328107"/>
    </source>
</evidence>
<organism evidence="1 2">
    <name type="scientific">Pristionchus mayeri</name>
    <dbReference type="NCBI Taxonomy" id="1317129"/>
    <lineage>
        <taxon>Eukaryota</taxon>
        <taxon>Metazoa</taxon>
        <taxon>Ecdysozoa</taxon>
        <taxon>Nematoda</taxon>
        <taxon>Chromadorea</taxon>
        <taxon>Rhabditida</taxon>
        <taxon>Rhabditina</taxon>
        <taxon>Diplogasteromorpha</taxon>
        <taxon>Diplogasteroidea</taxon>
        <taxon>Neodiplogasteridae</taxon>
        <taxon>Pristionchus</taxon>
    </lineage>
</organism>
<dbReference type="AlphaFoldDB" id="A0AAN5I7U3"/>